<evidence type="ECO:0000313" key="2">
    <source>
        <dbReference type="Proteomes" id="UP000075880"/>
    </source>
</evidence>
<dbReference type="EnsemblMetazoa" id="ENSAATROPT008582">
    <property type="protein sequence ID" value="ENSAATROPP007731"/>
    <property type="gene ID" value="ENSAATROPG006999"/>
</dbReference>
<reference evidence="1" key="2">
    <citation type="submission" date="2024-04" db="UniProtKB">
        <authorList>
            <consortium name="EnsemblMetazoa"/>
        </authorList>
    </citation>
    <scope>IDENTIFICATION</scope>
    <source>
        <strain evidence="1">EBRO</strain>
    </source>
</reference>
<dbReference type="AlphaFoldDB" id="A0AAG5D9B4"/>
<keyword evidence="2" id="KW-1185">Reference proteome</keyword>
<sequence length="53" mass="6027">MCTRCFTHTNGTEQFTFVVLVIYFKFVKRTFCFGSVFISCFTAKNVSPVSAQS</sequence>
<accession>A0AAG5D9B4</accession>
<proteinExistence type="predicted"/>
<dbReference type="EnsemblMetazoa" id="ENSAATROPT010512">
    <property type="protein sequence ID" value="ENSAATROPP009491"/>
    <property type="gene ID" value="ENSAATROPG008550"/>
</dbReference>
<dbReference type="Proteomes" id="UP000075880">
    <property type="component" value="Unassembled WGS sequence"/>
</dbReference>
<organism evidence="1 2">
    <name type="scientific">Anopheles atroparvus</name>
    <name type="common">European mosquito</name>
    <dbReference type="NCBI Taxonomy" id="41427"/>
    <lineage>
        <taxon>Eukaryota</taxon>
        <taxon>Metazoa</taxon>
        <taxon>Ecdysozoa</taxon>
        <taxon>Arthropoda</taxon>
        <taxon>Hexapoda</taxon>
        <taxon>Insecta</taxon>
        <taxon>Pterygota</taxon>
        <taxon>Neoptera</taxon>
        <taxon>Endopterygota</taxon>
        <taxon>Diptera</taxon>
        <taxon>Nematocera</taxon>
        <taxon>Culicoidea</taxon>
        <taxon>Culicidae</taxon>
        <taxon>Anophelinae</taxon>
        <taxon>Anopheles</taxon>
    </lineage>
</organism>
<name>A0AAG5D9B4_ANOAO</name>
<reference evidence="2" key="1">
    <citation type="submission" date="2021-09" db="EMBL/GenBank/DDBJ databases">
        <authorList>
            <consortium name="Infravec"/>
            <person name="Campbell I L."/>
            <person name="Maslen G."/>
            <person name="Yates A."/>
        </authorList>
    </citation>
    <scope>NUCLEOTIDE SEQUENCE [LARGE SCALE GENOMIC DNA]</scope>
    <source>
        <strain evidence="2">Infravec2 EBRE</strain>
    </source>
</reference>
<protein>
    <submittedName>
        <fullName evidence="1">Uncharacterized protein</fullName>
    </submittedName>
</protein>
<evidence type="ECO:0000313" key="1">
    <source>
        <dbReference type="EnsemblMetazoa" id="ENSAATROPP007731"/>
    </source>
</evidence>